<proteinExistence type="predicted"/>
<protein>
    <submittedName>
        <fullName evidence="2">Uncharacterized protein</fullName>
    </submittedName>
</protein>
<reference evidence="3" key="1">
    <citation type="journal article" date="2019" name="Int. J. Syst. Evol. Microbiol.">
        <title>The Global Catalogue of Microorganisms (GCM) 10K type strain sequencing project: providing services to taxonomists for standard genome sequencing and annotation.</title>
        <authorList>
            <consortium name="The Broad Institute Genomics Platform"/>
            <consortium name="The Broad Institute Genome Sequencing Center for Infectious Disease"/>
            <person name="Wu L."/>
            <person name="Ma J."/>
        </authorList>
    </citation>
    <scope>NUCLEOTIDE SEQUENCE [LARGE SCALE GENOMIC DNA]</scope>
    <source>
        <strain evidence="3">CGMCC 4.7371</strain>
    </source>
</reference>
<organism evidence="2 3">
    <name type="scientific">Nocardioides phosphati</name>
    <dbReference type="NCBI Taxonomy" id="1867775"/>
    <lineage>
        <taxon>Bacteria</taxon>
        <taxon>Bacillati</taxon>
        <taxon>Actinomycetota</taxon>
        <taxon>Actinomycetes</taxon>
        <taxon>Propionibacteriales</taxon>
        <taxon>Nocardioidaceae</taxon>
        <taxon>Nocardioides</taxon>
    </lineage>
</organism>
<keyword evidence="3" id="KW-1185">Reference proteome</keyword>
<accession>A0ABQ2NDA2</accession>
<comment type="caution">
    <text evidence="2">The sequence shown here is derived from an EMBL/GenBank/DDBJ whole genome shotgun (WGS) entry which is preliminary data.</text>
</comment>
<evidence type="ECO:0000256" key="1">
    <source>
        <dbReference type="SAM" id="MobiDB-lite"/>
    </source>
</evidence>
<evidence type="ECO:0000313" key="2">
    <source>
        <dbReference type="EMBL" id="GGO92228.1"/>
    </source>
</evidence>
<dbReference type="Proteomes" id="UP000655410">
    <property type="component" value="Unassembled WGS sequence"/>
</dbReference>
<feature type="region of interest" description="Disordered" evidence="1">
    <location>
        <begin position="16"/>
        <end position="69"/>
    </location>
</feature>
<evidence type="ECO:0000313" key="3">
    <source>
        <dbReference type="Proteomes" id="UP000655410"/>
    </source>
</evidence>
<sequence>MPELALQLSVAAWAGEASQTGVKPMATAVRPRRRRGRTDMASSGRDGDGVERAAEPTGLQPRSASGPCHSIGGFALSGVEC</sequence>
<feature type="compositionally biased region" description="Basic and acidic residues" evidence="1">
    <location>
        <begin position="45"/>
        <end position="54"/>
    </location>
</feature>
<name>A0ABQ2NDA2_9ACTN</name>
<dbReference type="EMBL" id="BMNI01000008">
    <property type="protein sequence ID" value="GGO92228.1"/>
    <property type="molecule type" value="Genomic_DNA"/>
</dbReference>
<gene>
    <name evidence="2" type="ORF">GCM10011584_28140</name>
</gene>